<dbReference type="EMBL" id="NLAX01001623">
    <property type="protein sequence ID" value="PKS04884.1"/>
    <property type="molecule type" value="Genomic_DNA"/>
</dbReference>
<evidence type="ECO:0000256" key="5">
    <source>
        <dbReference type="ARBA" id="ARBA00023136"/>
    </source>
</evidence>
<dbReference type="InterPro" id="IPR036259">
    <property type="entry name" value="MFS_trans_sf"/>
</dbReference>
<feature type="transmembrane region" description="Helical" evidence="7">
    <location>
        <begin position="181"/>
        <end position="202"/>
    </location>
</feature>
<dbReference type="VEuPathDB" id="FungiDB:jhhlp_008248"/>
<dbReference type="OrthoDB" id="1935484at2759"/>
<evidence type="ECO:0000313" key="9">
    <source>
        <dbReference type="Proteomes" id="UP000233524"/>
    </source>
</evidence>
<dbReference type="InParanoid" id="A0A2N3MXI4"/>
<dbReference type="InterPro" id="IPR011701">
    <property type="entry name" value="MFS"/>
</dbReference>
<dbReference type="AlphaFoldDB" id="A0A2N3MXI4"/>
<dbReference type="Pfam" id="PF07690">
    <property type="entry name" value="MFS_1"/>
    <property type="match status" value="1"/>
</dbReference>
<evidence type="ECO:0008006" key="10">
    <source>
        <dbReference type="Google" id="ProtNLM"/>
    </source>
</evidence>
<evidence type="ECO:0000256" key="1">
    <source>
        <dbReference type="ARBA" id="ARBA00004141"/>
    </source>
</evidence>
<dbReference type="Proteomes" id="UP000233524">
    <property type="component" value="Unassembled WGS sequence"/>
</dbReference>
<feature type="transmembrane region" description="Helical" evidence="7">
    <location>
        <begin position="245"/>
        <end position="266"/>
    </location>
</feature>
<reference evidence="8 9" key="1">
    <citation type="journal article" date="2017" name="G3 (Bethesda)">
        <title>First Draft Genome Sequence of the Pathogenic Fungus Lomentospora prolificans (Formerly Scedosporium prolificans).</title>
        <authorList>
            <person name="Luo R."/>
            <person name="Zimin A."/>
            <person name="Workman R."/>
            <person name="Fan Y."/>
            <person name="Pertea G."/>
            <person name="Grossman N."/>
            <person name="Wear M.P."/>
            <person name="Jia B."/>
            <person name="Miller H."/>
            <person name="Casadevall A."/>
            <person name="Timp W."/>
            <person name="Zhang S.X."/>
            <person name="Salzberg S.L."/>
        </authorList>
    </citation>
    <scope>NUCLEOTIDE SEQUENCE [LARGE SCALE GENOMIC DNA]</scope>
    <source>
        <strain evidence="8 9">JHH-5317</strain>
    </source>
</reference>
<protein>
    <recommendedName>
        <fullName evidence="10">Major facilitator superfamily (MFS) profile domain-containing protein</fullName>
    </recommendedName>
</protein>
<feature type="transmembrane region" description="Helical" evidence="7">
    <location>
        <begin position="69"/>
        <end position="89"/>
    </location>
</feature>
<evidence type="ECO:0000256" key="3">
    <source>
        <dbReference type="ARBA" id="ARBA00022692"/>
    </source>
</evidence>
<dbReference type="GO" id="GO:0016020">
    <property type="term" value="C:membrane"/>
    <property type="evidence" value="ECO:0007669"/>
    <property type="project" value="UniProtKB-SubCell"/>
</dbReference>
<dbReference type="PANTHER" id="PTHR43791:SF60">
    <property type="entry name" value="TRANSPORTER, PUTATIVE (AFU_ORTHOLOGUE AFUA_1G17160)-RELATED"/>
    <property type="match status" value="1"/>
</dbReference>
<dbReference type="FunFam" id="1.20.1250.20:FF:000247">
    <property type="entry name" value="MFS general substrate transporter"/>
    <property type="match status" value="1"/>
</dbReference>
<accession>A0A2N3MXI4</accession>
<feature type="transmembrane region" description="Helical" evidence="7">
    <location>
        <begin position="422"/>
        <end position="440"/>
    </location>
</feature>
<comment type="subcellular location">
    <subcellularLocation>
        <location evidence="1">Membrane</location>
        <topology evidence="1">Multi-pass membrane protein</topology>
    </subcellularLocation>
</comment>
<keyword evidence="2" id="KW-0813">Transport</keyword>
<keyword evidence="9" id="KW-1185">Reference proteome</keyword>
<evidence type="ECO:0000256" key="6">
    <source>
        <dbReference type="SAM" id="MobiDB-lite"/>
    </source>
</evidence>
<comment type="caution">
    <text evidence="8">The sequence shown here is derived from an EMBL/GenBank/DDBJ whole genome shotgun (WGS) entry which is preliminary data.</text>
</comment>
<evidence type="ECO:0000313" key="8">
    <source>
        <dbReference type="EMBL" id="PKS04884.1"/>
    </source>
</evidence>
<dbReference type="SUPFAM" id="SSF103473">
    <property type="entry name" value="MFS general substrate transporter"/>
    <property type="match status" value="1"/>
</dbReference>
<dbReference type="Gene3D" id="1.20.1250.20">
    <property type="entry name" value="MFS general substrate transporter like domains"/>
    <property type="match status" value="2"/>
</dbReference>
<dbReference type="FunFam" id="1.20.1250.20:FF:000106">
    <property type="entry name" value="MFS transporter, putative"/>
    <property type="match status" value="1"/>
</dbReference>
<keyword evidence="3 7" id="KW-0812">Transmembrane</keyword>
<keyword evidence="4 7" id="KW-1133">Transmembrane helix</keyword>
<keyword evidence="5 7" id="KW-0472">Membrane</keyword>
<feature type="region of interest" description="Disordered" evidence="6">
    <location>
        <begin position="1"/>
        <end position="21"/>
    </location>
</feature>
<sequence>MGKDDVEVPPPTIEHSSDVDKNSVAVGRENLHGAVAPHASYEGGHRWDPTATWTAEEEKVVIRKTDLKLLTWLCVMVTNGTALIQFFGLQLDRGNLSNTLADNFLDDLGLTTDDYNNGTTIQLLCFLAAEFPVQFLTKRYGFKYVLPTFHIIYKVGADRNILTATFQCFIHDRTSFYVTRAFIGLFEGGFIPGAILMATYFYTSTELSVRLAAFWSTLNVARVISALLAAGLLEMRGVNGRPGWFWLFLIEGLLTVVLGVISVIYLPTSPTGTKTVLWRSPWYTEREEVIMINRILRDDPAKGLTAITEPATWADVKNTWADKSLWGLFFIGLIAYIPATPVQAYLTLTLKRVGGFSTLESNLLTAPSAAIQIVTMLALAYSSEYFNERAFHCLFGELWCLPLFTALLTLPDGGREWGRFSLVTLISGYPYFHPIVSSWISENTFDVKKRAIAAATYNVIVQVGSLIGSQIYRKWDAPYYKTGNKVCISILALAIVTFVVQRQWLIHLNKKKEKEWDAMTAEQKLEYQTDQAAREVDGNKRLDFRFQY</sequence>
<gene>
    <name evidence="8" type="ORF">jhhlp_008248</name>
</gene>
<evidence type="ECO:0000256" key="4">
    <source>
        <dbReference type="ARBA" id="ARBA00022989"/>
    </source>
</evidence>
<dbReference type="PANTHER" id="PTHR43791">
    <property type="entry name" value="PERMEASE-RELATED"/>
    <property type="match status" value="1"/>
</dbReference>
<name>A0A2N3MXI4_9PEZI</name>
<feature type="transmembrane region" description="Helical" evidence="7">
    <location>
        <begin position="362"/>
        <end position="383"/>
    </location>
</feature>
<organism evidence="8 9">
    <name type="scientific">Lomentospora prolificans</name>
    <dbReference type="NCBI Taxonomy" id="41688"/>
    <lineage>
        <taxon>Eukaryota</taxon>
        <taxon>Fungi</taxon>
        <taxon>Dikarya</taxon>
        <taxon>Ascomycota</taxon>
        <taxon>Pezizomycotina</taxon>
        <taxon>Sordariomycetes</taxon>
        <taxon>Hypocreomycetidae</taxon>
        <taxon>Microascales</taxon>
        <taxon>Microascaceae</taxon>
        <taxon>Lomentospora</taxon>
    </lineage>
</organism>
<feature type="transmembrane region" description="Helical" evidence="7">
    <location>
        <begin position="389"/>
        <end position="410"/>
    </location>
</feature>
<dbReference type="GO" id="GO:0022857">
    <property type="term" value="F:transmembrane transporter activity"/>
    <property type="evidence" value="ECO:0007669"/>
    <property type="project" value="InterPro"/>
</dbReference>
<proteinExistence type="predicted"/>
<evidence type="ECO:0000256" key="2">
    <source>
        <dbReference type="ARBA" id="ARBA00022448"/>
    </source>
</evidence>
<evidence type="ECO:0000256" key="7">
    <source>
        <dbReference type="SAM" id="Phobius"/>
    </source>
</evidence>
<feature type="transmembrane region" description="Helical" evidence="7">
    <location>
        <begin position="214"/>
        <end position="233"/>
    </location>
</feature>
<feature type="transmembrane region" description="Helical" evidence="7">
    <location>
        <begin position="482"/>
        <end position="500"/>
    </location>
</feature>
<feature type="transmembrane region" description="Helical" evidence="7">
    <location>
        <begin position="325"/>
        <end position="350"/>
    </location>
</feature>